<reference evidence="2 3" key="1">
    <citation type="submission" date="2015-03" db="EMBL/GenBank/DDBJ databases">
        <title>Draft genome of the nematode, Opisthorchis viverrini.</title>
        <authorList>
            <person name="Mitreva M."/>
        </authorList>
    </citation>
    <scope>NUCLEOTIDE SEQUENCE [LARGE SCALE GENOMIC DNA]</scope>
    <source>
        <strain evidence="2">Khon Kaen</strain>
    </source>
</reference>
<dbReference type="Gene3D" id="3.40.50.1820">
    <property type="entry name" value="alpha/beta hydrolase"/>
    <property type="match status" value="1"/>
</dbReference>
<dbReference type="EMBL" id="KV891602">
    <property type="protein sequence ID" value="OON23146.1"/>
    <property type="molecule type" value="Genomic_DNA"/>
</dbReference>
<dbReference type="GO" id="GO:0006508">
    <property type="term" value="P:proteolysis"/>
    <property type="evidence" value="ECO:0007669"/>
    <property type="project" value="InterPro"/>
</dbReference>
<dbReference type="Proteomes" id="UP000243686">
    <property type="component" value="Unassembled WGS sequence"/>
</dbReference>
<protein>
    <submittedName>
        <fullName evidence="2">Uncharacterized protein</fullName>
    </submittedName>
</protein>
<gene>
    <name evidence="2" type="ORF">X801_00948</name>
</gene>
<dbReference type="Pfam" id="PF00450">
    <property type="entry name" value="Peptidase_S10"/>
    <property type="match status" value="1"/>
</dbReference>
<dbReference type="InterPro" id="IPR001563">
    <property type="entry name" value="Peptidase_S10"/>
</dbReference>
<name>A0A1S8X8Z9_OPIVI</name>
<dbReference type="GO" id="GO:0004185">
    <property type="term" value="F:serine-type carboxypeptidase activity"/>
    <property type="evidence" value="ECO:0007669"/>
    <property type="project" value="InterPro"/>
</dbReference>
<evidence type="ECO:0000313" key="3">
    <source>
        <dbReference type="Proteomes" id="UP000243686"/>
    </source>
</evidence>
<accession>A0A1S8X8Z9</accession>
<dbReference type="SUPFAM" id="SSF53474">
    <property type="entry name" value="alpha/beta-Hydrolases"/>
    <property type="match status" value="1"/>
</dbReference>
<organism evidence="2 3">
    <name type="scientific">Opisthorchis viverrini</name>
    <name type="common">Southeast Asian liver fluke</name>
    <dbReference type="NCBI Taxonomy" id="6198"/>
    <lineage>
        <taxon>Eukaryota</taxon>
        <taxon>Metazoa</taxon>
        <taxon>Spiralia</taxon>
        <taxon>Lophotrochozoa</taxon>
        <taxon>Platyhelminthes</taxon>
        <taxon>Trematoda</taxon>
        <taxon>Digenea</taxon>
        <taxon>Opisthorchiida</taxon>
        <taxon>Opisthorchiata</taxon>
        <taxon>Opisthorchiidae</taxon>
        <taxon>Opisthorchis</taxon>
    </lineage>
</organism>
<dbReference type="AlphaFoldDB" id="A0A1S8X8Z9"/>
<evidence type="ECO:0000256" key="1">
    <source>
        <dbReference type="ARBA" id="ARBA00009431"/>
    </source>
</evidence>
<proteinExistence type="inferred from homology"/>
<evidence type="ECO:0000313" key="2">
    <source>
        <dbReference type="EMBL" id="OON23146.1"/>
    </source>
</evidence>
<dbReference type="InterPro" id="IPR029058">
    <property type="entry name" value="AB_hydrolase_fold"/>
</dbReference>
<comment type="similarity">
    <text evidence="1">Belongs to the peptidase S10 family.</text>
</comment>
<keyword evidence="3" id="KW-1185">Reference proteome</keyword>
<sequence length="111" mass="12770">MLYFNYYHGLLDQSLWDDLLASCCIGQCANKCMFTENKSIQCMNVVAAVVSATDGLNVYNIYAPCEGGVQSPSWRVFNPGRSFRPVSERQYLFNDNIFLKQTRKMQQYSKK</sequence>